<name>A0A4Y1ZI45_9BACL</name>
<organism evidence="1 2">
    <name type="scientific">Sporolactobacillus inulinus</name>
    <dbReference type="NCBI Taxonomy" id="2078"/>
    <lineage>
        <taxon>Bacteria</taxon>
        <taxon>Bacillati</taxon>
        <taxon>Bacillota</taxon>
        <taxon>Bacilli</taxon>
        <taxon>Bacillales</taxon>
        <taxon>Sporolactobacillaceae</taxon>
        <taxon>Sporolactobacillus</taxon>
    </lineage>
</organism>
<dbReference type="AlphaFoldDB" id="A0A4Y1ZI45"/>
<evidence type="ECO:0000313" key="2">
    <source>
        <dbReference type="Proteomes" id="UP000319716"/>
    </source>
</evidence>
<sequence length="40" mass="4699">MGVQTITNEFYKRRSECGLPFLFPELPQANNLRSVNHYDL</sequence>
<dbReference type="EMBL" id="BEXB01000067">
    <property type="protein sequence ID" value="GAY78886.1"/>
    <property type="molecule type" value="Genomic_DNA"/>
</dbReference>
<accession>A0A4Y1ZI45</accession>
<evidence type="ECO:0000313" key="1">
    <source>
        <dbReference type="EMBL" id="GAY78886.1"/>
    </source>
</evidence>
<comment type="caution">
    <text evidence="1">The sequence shown here is derived from an EMBL/GenBank/DDBJ whole genome shotgun (WGS) entry which is preliminary data.</text>
</comment>
<reference evidence="1 2" key="1">
    <citation type="submission" date="2017-11" db="EMBL/GenBank/DDBJ databases">
        <title>Draft Genome Sequence of Sporolactobacillus inulinus NBRC 111894 Isolated from Koso, a Japanese Sugar-Vegetable Fermented Beverage.</title>
        <authorList>
            <person name="Chiou T.Y."/>
            <person name="Oshima K."/>
            <person name="Suda W."/>
            <person name="Hattori M."/>
            <person name="Takahashi T."/>
        </authorList>
    </citation>
    <scope>NUCLEOTIDE SEQUENCE [LARGE SCALE GENOMIC DNA]</scope>
    <source>
        <strain evidence="1 2">NBRC111894</strain>
    </source>
</reference>
<protein>
    <submittedName>
        <fullName evidence="1">Uncharacterized protein</fullName>
    </submittedName>
</protein>
<dbReference type="Proteomes" id="UP000319716">
    <property type="component" value="Unassembled WGS sequence"/>
</dbReference>
<proteinExistence type="predicted"/>
<gene>
    <name evidence="1" type="ORF">NBRC111894_4440</name>
</gene>